<dbReference type="EMBL" id="BMIA01000001">
    <property type="protein sequence ID" value="GGH26589.1"/>
    <property type="molecule type" value="Genomic_DNA"/>
</dbReference>
<dbReference type="Pfam" id="PF12833">
    <property type="entry name" value="HTH_18"/>
    <property type="match status" value="1"/>
</dbReference>
<name>A0ABQ1YIC2_9BACT</name>
<feature type="domain" description="HTH araC/xylS-type" evidence="4">
    <location>
        <begin position="209"/>
        <end position="307"/>
    </location>
</feature>
<keyword evidence="1" id="KW-0805">Transcription regulation</keyword>
<evidence type="ECO:0000256" key="1">
    <source>
        <dbReference type="ARBA" id="ARBA00023015"/>
    </source>
</evidence>
<dbReference type="PROSITE" id="PS01124">
    <property type="entry name" value="HTH_ARAC_FAMILY_2"/>
    <property type="match status" value="1"/>
</dbReference>
<keyword evidence="6" id="KW-1185">Reference proteome</keyword>
<evidence type="ECO:0000313" key="6">
    <source>
        <dbReference type="Proteomes" id="UP000600214"/>
    </source>
</evidence>
<evidence type="ECO:0000256" key="2">
    <source>
        <dbReference type="ARBA" id="ARBA00023125"/>
    </source>
</evidence>
<comment type="caution">
    <text evidence="5">The sequence shown here is derived from an EMBL/GenBank/DDBJ whole genome shotgun (WGS) entry which is preliminary data.</text>
</comment>
<dbReference type="SUPFAM" id="SSF46689">
    <property type="entry name" value="Homeodomain-like"/>
    <property type="match status" value="1"/>
</dbReference>
<proteinExistence type="predicted"/>
<gene>
    <name evidence="5" type="ORF">GCM10007423_11690</name>
</gene>
<keyword evidence="3" id="KW-0804">Transcription</keyword>
<dbReference type="RefSeq" id="WP_229221460.1">
    <property type="nucleotide sequence ID" value="NZ_BMIA01000001.1"/>
</dbReference>
<dbReference type="InterPro" id="IPR009057">
    <property type="entry name" value="Homeodomain-like_sf"/>
</dbReference>
<evidence type="ECO:0000313" key="5">
    <source>
        <dbReference type="EMBL" id="GGH26589.1"/>
    </source>
</evidence>
<organism evidence="5 6">
    <name type="scientific">Dyadobacter endophyticus</name>
    <dbReference type="NCBI Taxonomy" id="1749036"/>
    <lineage>
        <taxon>Bacteria</taxon>
        <taxon>Pseudomonadati</taxon>
        <taxon>Bacteroidota</taxon>
        <taxon>Cytophagia</taxon>
        <taxon>Cytophagales</taxon>
        <taxon>Spirosomataceae</taxon>
        <taxon>Dyadobacter</taxon>
    </lineage>
</organism>
<dbReference type="Gene3D" id="1.10.10.60">
    <property type="entry name" value="Homeodomain-like"/>
    <property type="match status" value="1"/>
</dbReference>
<dbReference type="PANTHER" id="PTHR43280">
    <property type="entry name" value="ARAC-FAMILY TRANSCRIPTIONAL REGULATOR"/>
    <property type="match status" value="1"/>
</dbReference>
<dbReference type="InterPro" id="IPR018060">
    <property type="entry name" value="HTH_AraC"/>
</dbReference>
<reference evidence="6" key="1">
    <citation type="journal article" date="2019" name="Int. J. Syst. Evol. Microbiol.">
        <title>The Global Catalogue of Microorganisms (GCM) 10K type strain sequencing project: providing services to taxonomists for standard genome sequencing and annotation.</title>
        <authorList>
            <consortium name="The Broad Institute Genomics Platform"/>
            <consortium name="The Broad Institute Genome Sequencing Center for Infectious Disease"/>
            <person name="Wu L."/>
            <person name="Ma J."/>
        </authorList>
    </citation>
    <scope>NUCLEOTIDE SEQUENCE [LARGE SCALE GENOMIC DNA]</scope>
    <source>
        <strain evidence="6">CGMCC 1.15288</strain>
    </source>
</reference>
<keyword evidence="2" id="KW-0238">DNA-binding</keyword>
<sequence length="309" mass="35527">MKNKKADIPRYSLDRFRPVHRQDGPATPFGYNQIGKVKIIEGFELYSSDGLIGSMGPLKSAFYRISITVCGTLDMSIGLETYKHQPRTLSFTFPNQIFSKSNISRDAFGYYILFDPDFLNDILPAVKVVEEFPFYDTTGTPVFQISDQELSSITDLIIRMDSELQQHRTGREKALKMYLYLLLLEAKRSYERQGLDVSPPTSDHHALVIRFRKLVSVHYLTKRKVSDYAQLLSVTPNYLNRVIKDTTGSTASASIKEMLLQEARSLLRYTDQTISEIAYKLDFSDPASFNRFFRTLTAETPLTYRNRHH</sequence>
<protein>
    <submittedName>
        <fullName evidence="5">Transcriptional regulator</fullName>
    </submittedName>
</protein>
<dbReference type="Proteomes" id="UP000600214">
    <property type="component" value="Unassembled WGS sequence"/>
</dbReference>
<dbReference type="SUPFAM" id="SSF51215">
    <property type="entry name" value="Regulatory protein AraC"/>
    <property type="match status" value="1"/>
</dbReference>
<dbReference type="InterPro" id="IPR037923">
    <property type="entry name" value="HTH-like"/>
</dbReference>
<evidence type="ECO:0000256" key="3">
    <source>
        <dbReference type="ARBA" id="ARBA00023163"/>
    </source>
</evidence>
<dbReference type="SMART" id="SM00342">
    <property type="entry name" value="HTH_ARAC"/>
    <property type="match status" value="1"/>
</dbReference>
<accession>A0ABQ1YIC2</accession>
<evidence type="ECO:0000259" key="4">
    <source>
        <dbReference type="PROSITE" id="PS01124"/>
    </source>
</evidence>
<dbReference type="PANTHER" id="PTHR43280:SF32">
    <property type="entry name" value="TRANSCRIPTIONAL REGULATORY PROTEIN"/>
    <property type="match status" value="1"/>
</dbReference>